<dbReference type="EMBL" id="CALNXI010000732">
    <property type="protein sequence ID" value="CAH3041638.1"/>
    <property type="molecule type" value="Genomic_DNA"/>
</dbReference>
<name>A0ABN8N538_9CNID</name>
<accession>A0ABN8N538</accession>
<feature type="compositionally biased region" description="Polar residues" evidence="1">
    <location>
        <begin position="309"/>
        <end position="322"/>
    </location>
</feature>
<feature type="compositionally biased region" description="Acidic residues" evidence="1">
    <location>
        <begin position="293"/>
        <end position="306"/>
    </location>
</feature>
<feature type="region of interest" description="Disordered" evidence="1">
    <location>
        <begin position="264"/>
        <end position="322"/>
    </location>
</feature>
<evidence type="ECO:0000313" key="2">
    <source>
        <dbReference type="EMBL" id="CAH3041638.1"/>
    </source>
</evidence>
<feature type="compositionally biased region" description="Basic and acidic residues" evidence="1">
    <location>
        <begin position="270"/>
        <end position="281"/>
    </location>
</feature>
<protein>
    <submittedName>
        <fullName evidence="2">Uncharacterized protein</fullName>
    </submittedName>
</protein>
<organism evidence="2 3">
    <name type="scientific">Porites evermanni</name>
    <dbReference type="NCBI Taxonomy" id="104178"/>
    <lineage>
        <taxon>Eukaryota</taxon>
        <taxon>Metazoa</taxon>
        <taxon>Cnidaria</taxon>
        <taxon>Anthozoa</taxon>
        <taxon>Hexacorallia</taxon>
        <taxon>Scleractinia</taxon>
        <taxon>Fungiina</taxon>
        <taxon>Poritidae</taxon>
        <taxon>Porites</taxon>
    </lineage>
</organism>
<gene>
    <name evidence="2" type="ORF">PEVE_00040338</name>
</gene>
<reference evidence="2 3" key="1">
    <citation type="submission" date="2022-05" db="EMBL/GenBank/DDBJ databases">
        <authorList>
            <consortium name="Genoscope - CEA"/>
            <person name="William W."/>
        </authorList>
    </citation>
    <scope>NUCLEOTIDE SEQUENCE [LARGE SCALE GENOMIC DNA]</scope>
</reference>
<comment type="caution">
    <text evidence="2">The sequence shown here is derived from an EMBL/GenBank/DDBJ whole genome shotgun (WGS) entry which is preliminary data.</text>
</comment>
<evidence type="ECO:0000313" key="3">
    <source>
        <dbReference type="Proteomes" id="UP001159427"/>
    </source>
</evidence>
<proteinExistence type="predicted"/>
<keyword evidence="3" id="KW-1185">Reference proteome</keyword>
<sequence>MGIATEFDSVVYVCDAQTNSIKLLSKINHCAKFLRAIGAIYEAFSVHNKGGSYEKKTTEEAIGLVRHCKTVLEEHAYQIRAESNITGALNGPQGHVSAKTVNSVKLMEWGLGRLTDILGEYDYKALDLLSCMTLDVENCHATVHSKKVNMSKLEYARSFGATMKEGVKRATSWAAYYHTSRRSWNPKPDTTVSLHNVPLMMPLSVVSLHANDCDLLRNWASAYGAAVRQRTVRQKTTMAKHGTLPEYLYQHHLEVGDKVNMNFRVDEDEGPHGDLNEREVSEEASVSSKGQQEFDESSDEEVEVSADDNNSQTTILRASNMN</sequence>
<dbReference type="Proteomes" id="UP001159427">
    <property type="component" value="Unassembled WGS sequence"/>
</dbReference>
<evidence type="ECO:0000256" key="1">
    <source>
        <dbReference type="SAM" id="MobiDB-lite"/>
    </source>
</evidence>